<dbReference type="EMBL" id="CM046389">
    <property type="protein sequence ID" value="KAI8567004.1"/>
    <property type="molecule type" value="Genomic_DNA"/>
</dbReference>
<organism evidence="1 2">
    <name type="scientific">Rhododendron molle</name>
    <name type="common">Chinese azalea</name>
    <name type="synonym">Azalea mollis</name>
    <dbReference type="NCBI Taxonomy" id="49168"/>
    <lineage>
        <taxon>Eukaryota</taxon>
        <taxon>Viridiplantae</taxon>
        <taxon>Streptophyta</taxon>
        <taxon>Embryophyta</taxon>
        <taxon>Tracheophyta</taxon>
        <taxon>Spermatophyta</taxon>
        <taxon>Magnoliopsida</taxon>
        <taxon>eudicotyledons</taxon>
        <taxon>Gunneridae</taxon>
        <taxon>Pentapetalae</taxon>
        <taxon>asterids</taxon>
        <taxon>Ericales</taxon>
        <taxon>Ericaceae</taxon>
        <taxon>Ericoideae</taxon>
        <taxon>Rhodoreae</taxon>
        <taxon>Rhododendron</taxon>
    </lineage>
</organism>
<accession>A0ACC0PPE9</accession>
<protein>
    <submittedName>
        <fullName evidence="1">Uncharacterized protein</fullName>
    </submittedName>
</protein>
<gene>
    <name evidence="1" type="ORF">RHMOL_Rhmol02G0087400</name>
</gene>
<dbReference type="Proteomes" id="UP001062846">
    <property type="component" value="Chromosome 2"/>
</dbReference>
<evidence type="ECO:0000313" key="2">
    <source>
        <dbReference type="Proteomes" id="UP001062846"/>
    </source>
</evidence>
<comment type="caution">
    <text evidence="1">The sequence shown here is derived from an EMBL/GenBank/DDBJ whole genome shotgun (WGS) entry which is preliminary data.</text>
</comment>
<proteinExistence type="predicted"/>
<keyword evidence="2" id="KW-1185">Reference proteome</keyword>
<name>A0ACC0PPE9_RHOML</name>
<sequence>MKEVPSGIHNLAKLKSLDIVFMPTEFYDRMRPDKGQDYWVIEHIPNVNFFWNDGRGIAMHTPREFQDVRESLRLNDESQEVGGVE</sequence>
<evidence type="ECO:0000313" key="1">
    <source>
        <dbReference type="EMBL" id="KAI8567004.1"/>
    </source>
</evidence>
<reference evidence="1" key="1">
    <citation type="submission" date="2022-02" db="EMBL/GenBank/DDBJ databases">
        <title>Plant Genome Project.</title>
        <authorList>
            <person name="Zhang R.-G."/>
        </authorList>
    </citation>
    <scope>NUCLEOTIDE SEQUENCE</scope>
    <source>
        <strain evidence="1">AT1</strain>
    </source>
</reference>